<feature type="region of interest" description="Disordered" evidence="1">
    <location>
        <begin position="1"/>
        <end position="57"/>
    </location>
</feature>
<sequence>MPTPTQGRVNERQHDGGRGQQATGESCPSPCLTKGPHHTASLAVPHRRSPRHRLDTHTSVSLRTKILEEAWMGGRGWR</sequence>
<dbReference type="EMBL" id="VSRR010014820">
    <property type="protein sequence ID" value="MPC57486.1"/>
    <property type="molecule type" value="Genomic_DNA"/>
</dbReference>
<keyword evidence="3" id="KW-1185">Reference proteome</keyword>
<evidence type="ECO:0000256" key="1">
    <source>
        <dbReference type="SAM" id="MobiDB-lite"/>
    </source>
</evidence>
<evidence type="ECO:0000313" key="2">
    <source>
        <dbReference type="EMBL" id="MPC57486.1"/>
    </source>
</evidence>
<accession>A0A5B7GIT1</accession>
<organism evidence="2 3">
    <name type="scientific">Portunus trituberculatus</name>
    <name type="common">Swimming crab</name>
    <name type="synonym">Neptunus trituberculatus</name>
    <dbReference type="NCBI Taxonomy" id="210409"/>
    <lineage>
        <taxon>Eukaryota</taxon>
        <taxon>Metazoa</taxon>
        <taxon>Ecdysozoa</taxon>
        <taxon>Arthropoda</taxon>
        <taxon>Crustacea</taxon>
        <taxon>Multicrustacea</taxon>
        <taxon>Malacostraca</taxon>
        <taxon>Eumalacostraca</taxon>
        <taxon>Eucarida</taxon>
        <taxon>Decapoda</taxon>
        <taxon>Pleocyemata</taxon>
        <taxon>Brachyura</taxon>
        <taxon>Eubrachyura</taxon>
        <taxon>Portunoidea</taxon>
        <taxon>Portunidae</taxon>
        <taxon>Portuninae</taxon>
        <taxon>Portunus</taxon>
    </lineage>
</organism>
<gene>
    <name evidence="2" type="ORF">E2C01_051466</name>
</gene>
<comment type="caution">
    <text evidence="2">The sequence shown here is derived from an EMBL/GenBank/DDBJ whole genome shotgun (WGS) entry which is preliminary data.</text>
</comment>
<reference evidence="2 3" key="1">
    <citation type="submission" date="2019-05" db="EMBL/GenBank/DDBJ databases">
        <title>Another draft genome of Portunus trituberculatus and its Hox gene families provides insights of decapod evolution.</title>
        <authorList>
            <person name="Jeong J.-H."/>
            <person name="Song I."/>
            <person name="Kim S."/>
            <person name="Choi T."/>
            <person name="Kim D."/>
            <person name="Ryu S."/>
            <person name="Kim W."/>
        </authorList>
    </citation>
    <scope>NUCLEOTIDE SEQUENCE [LARGE SCALE GENOMIC DNA]</scope>
    <source>
        <tissue evidence="2">Muscle</tissue>
    </source>
</reference>
<dbReference type="AlphaFoldDB" id="A0A5B7GIT1"/>
<dbReference type="Proteomes" id="UP000324222">
    <property type="component" value="Unassembled WGS sequence"/>
</dbReference>
<evidence type="ECO:0000313" key="3">
    <source>
        <dbReference type="Proteomes" id="UP000324222"/>
    </source>
</evidence>
<proteinExistence type="predicted"/>
<name>A0A5B7GIT1_PORTR</name>
<protein>
    <submittedName>
        <fullName evidence="2">Uncharacterized protein</fullName>
    </submittedName>
</protein>